<dbReference type="SMART" id="SM01008">
    <property type="entry name" value="Ald_Xan_dh_C"/>
    <property type="match status" value="1"/>
</dbReference>
<feature type="domain" description="Aldehyde oxidase/xanthine dehydrogenase a/b hammerhead" evidence="4">
    <location>
        <begin position="46"/>
        <end position="146"/>
    </location>
</feature>
<keyword evidence="2" id="KW-0500">Molybdenum</keyword>
<dbReference type="PANTHER" id="PTHR11908:SF132">
    <property type="entry name" value="ALDEHYDE OXIDASE 1-RELATED"/>
    <property type="match status" value="1"/>
</dbReference>
<evidence type="ECO:0000256" key="2">
    <source>
        <dbReference type="ARBA" id="ARBA00022505"/>
    </source>
</evidence>
<dbReference type="InterPro" id="IPR000674">
    <property type="entry name" value="Ald_Oxase/Xan_DH_a/b"/>
</dbReference>
<dbReference type="Pfam" id="PF02738">
    <property type="entry name" value="MoCoBD_1"/>
    <property type="match status" value="1"/>
</dbReference>
<dbReference type="SUPFAM" id="SSF56003">
    <property type="entry name" value="Molybdenum cofactor-binding domain"/>
    <property type="match status" value="1"/>
</dbReference>
<dbReference type="Gene3D" id="3.30.365.10">
    <property type="entry name" value="Aldehyde oxidase/xanthine dehydrogenase, molybdopterin binding domain"/>
    <property type="match status" value="5"/>
</dbReference>
<reference evidence="6" key="1">
    <citation type="submission" date="2017-08" db="EMBL/GenBank/DDBJ databases">
        <title>A dynamic microbial community with high functional redundancy inhabits the cold, oxic subseafloor aquifer.</title>
        <authorList>
            <person name="Tully B.J."/>
            <person name="Wheat C.G."/>
            <person name="Glazer B.T."/>
            <person name="Huber J.A."/>
        </authorList>
    </citation>
    <scope>NUCLEOTIDE SEQUENCE [LARGE SCALE GENOMIC DNA]</scope>
</reference>
<dbReference type="InterPro" id="IPR016208">
    <property type="entry name" value="Ald_Oxase/xanthine_DH-like"/>
</dbReference>
<evidence type="ECO:0000256" key="3">
    <source>
        <dbReference type="ARBA" id="ARBA00023002"/>
    </source>
</evidence>
<dbReference type="Pfam" id="PF01315">
    <property type="entry name" value="Ald_Xan_dh_C"/>
    <property type="match status" value="1"/>
</dbReference>
<dbReference type="AlphaFoldDB" id="A0A2A5C9C6"/>
<name>A0A2A5C9C6_9GAMM</name>
<accession>A0A2A5C9C6</accession>
<dbReference type="InterPro" id="IPR008274">
    <property type="entry name" value="AldOxase/xan_DH_MoCoBD1"/>
</dbReference>
<protein>
    <submittedName>
        <fullName evidence="5">Aldehyde oxidase</fullName>
    </submittedName>
</protein>
<proteinExistence type="inferred from homology"/>
<dbReference type="GO" id="GO:0016491">
    <property type="term" value="F:oxidoreductase activity"/>
    <property type="evidence" value="ECO:0007669"/>
    <property type="project" value="UniProtKB-KW"/>
</dbReference>
<dbReference type="GO" id="GO:0005506">
    <property type="term" value="F:iron ion binding"/>
    <property type="evidence" value="ECO:0007669"/>
    <property type="project" value="InterPro"/>
</dbReference>
<evidence type="ECO:0000313" key="6">
    <source>
        <dbReference type="Proteomes" id="UP000228987"/>
    </source>
</evidence>
<sequence>MPLRRLRSLPECCTTCRRGDCIMADNPTYKLIGKDFTPPDIEAKVTGAATYSEDFRAEGMAYVKMLLSPMPHARVTNIDASEALAMEGVYGIMTADDVPSFQNPGEQILNNEPNFVGEPILAIAAVDEATAANALELVRVDYEELPFVLDPLESLYPGGPDAYRGGNLVSSARVEEEDEVGDIGVTSHKWTARDFAAVEEGQLPMGEPTLDWQYGDLDGAFADAALVLDESFVTACNSHHSMEPRSAFSYWQNGKCYVHGSTQSQMFIVPGLANMIGITPDELVYISEFCGGGFGSKGGAYTIMALPAHFSRMIGRPCMLRITRAEEYYLGSARASFQGRAKLAFNAQGKMIGADVYIVQQGGAKNPFGDYGAAGTMVSLVYTPDSMRFRAIPIGTNTTPCGPQRGPGQNQMSAIMEPLMDKAANALGIDQLEIRRINASNHDTLTGGENRQKLSSSYMLDAIDMGAERFDWAAKFARNGERNGSKVIGVGIGQGYHSAGISGFDGLMRILPNGKLHIHTGVGNLGTYSYASTSRVAAEVLGMDWANCVIERGDTSKHLPWTIGQFGSLTTYTMSRANHAAAMDMKQKLQEIAAMDLGGEAADYDLSDETVFRISDPTQSITFAQAAQRALELGGKYSGEDPNGTNPLTQASVAGLAGTGLIGVARDTTPLNEHISAMVASFVMIELDTETGNYEILEFVSTGDCGTVNHPIGLEAQLRGGACMGIGMARSERQIYDPQNGLPGSVGLYQAKLPSYLDVPAFMDVSAVNKPDPTNPMGMKGVGEPPVGAAVGAVLAAVSNALGGHYFNRNPVTSDMILNATSGREQSHTPLQLFTQ</sequence>
<keyword evidence="3" id="KW-0560">Oxidoreductase</keyword>
<gene>
    <name evidence="5" type="ORF">COA71_12440</name>
</gene>
<evidence type="ECO:0000259" key="4">
    <source>
        <dbReference type="SMART" id="SM01008"/>
    </source>
</evidence>
<dbReference type="Proteomes" id="UP000228987">
    <property type="component" value="Unassembled WGS sequence"/>
</dbReference>
<dbReference type="PANTHER" id="PTHR11908">
    <property type="entry name" value="XANTHINE DEHYDROGENASE"/>
    <property type="match status" value="1"/>
</dbReference>
<dbReference type="SUPFAM" id="SSF54665">
    <property type="entry name" value="CO dehydrogenase molybdoprotein N-domain-like"/>
    <property type="match status" value="1"/>
</dbReference>
<comment type="caution">
    <text evidence="5">The sequence shown here is derived from an EMBL/GenBank/DDBJ whole genome shotgun (WGS) entry which is preliminary data.</text>
</comment>
<dbReference type="Pfam" id="PF20256">
    <property type="entry name" value="MoCoBD_2"/>
    <property type="match status" value="1"/>
</dbReference>
<dbReference type="InterPro" id="IPR036856">
    <property type="entry name" value="Ald_Oxase/Xan_DH_a/b_sf"/>
</dbReference>
<organism evidence="5 6">
    <name type="scientific">SAR86 cluster bacterium</name>
    <dbReference type="NCBI Taxonomy" id="2030880"/>
    <lineage>
        <taxon>Bacteria</taxon>
        <taxon>Pseudomonadati</taxon>
        <taxon>Pseudomonadota</taxon>
        <taxon>Gammaproteobacteria</taxon>
        <taxon>SAR86 cluster</taxon>
    </lineage>
</organism>
<evidence type="ECO:0000313" key="5">
    <source>
        <dbReference type="EMBL" id="PCJ39976.1"/>
    </source>
</evidence>
<dbReference type="Gene3D" id="3.90.1170.50">
    <property type="entry name" value="Aldehyde oxidase/xanthine dehydrogenase, a/b hammerhead"/>
    <property type="match status" value="1"/>
</dbReference>
<dbReference type="EMBL" id="NVWI01000011">
    <property type="protein sequence ID" value="PCJ39976.1"/>
    <property type="molecule type" value="Genomic_DNA"/>
</dbReference>
<comment type="similarity">
    <text evidence="1">Belongs to the xanthine dehydrogenase family.</text>
</comment>
<dbReference type="InterPro" id="IPR037165">
    <property type="entry name" value="AldOxase/xan_DH_Mopterin-bd_sf"/>
</dbReference>
<evidence type="ECO:0000256" key="1">
    <source>
        <dbReference type="ARBA" id="ARBA00006849"/>
    </source>
</evidence>
<dbReference type="InterPro" id="IPR046867">
    <property type="entry name" value="AldOxase/xan_DH_MoCoBD2"/>
</dbReference>